<evidence type="ECO:0000313" key="1">
    <source>
        <dbReference type="EMBL" id="JAH25794.1"/>
    </source>
</evidence>
<accession>A0A0E9R9P1</accession>
<dbReference type="AlphaFoldDB" id="A0A0E9R9P1"/>
<dbReference type="EMBL" id="GBXM01082783">
    <property type="protein sequence ID" value="JAH25794.1"/>
    <property type="molecule type" value="Transcribed_RNA"/>
</dbReference>
<proteinExistence type="predicted"/>
<organism evidence="1">
    <name type="scientific">Anguilla anguilla</name>
    <name type="common">European freshwater eel</name>
    <name type="synonym">Muraena anguilla</name>
    <dbReference type="NCBI Taxonomy" id="7936"/>
    <lineage>
        <taxon>Eukaryota</taxon>
        <taxon>Metazoa</taxon>
        <taxon>Chordata</taxon>
        <taxon>Craniata</taxon>
        <taxon>Vertebrata</taxon>
        <taxon>Euteleostomi</taxon>
        <taxon>Actinopterygii</taxon>
        <taxon>Neopterygii</taxon>
        <taxon>Teleostei</taxon>
        <taxon>Anguilliformes</taxon>
        <taxon>Anguillidae</taxon>
        <taxon>Anguilla</taxon>
    </lineage>
</organism>
<name>A0A0E9R9P1_ANGAN</name>
<sequence length="22" mass="2541">MISLLFLCSHQHDTEIHMSIQG</sequence>
<reference evidence="1" key="1">
    <citation type="submission" date="2014-11" db="EMBL/GenBank/DDBJ databases">
        <authorList>
            <person name="Amaro Gonzalez C."/>
        </authorList>
    </citation>
    <scope>NUCLEOTIDE SEQUENCE</scope>
</reference>
<reference evidence="1" key="2">
    <citation type="journal article" date="2015" name="Fish Shellfish Immunol.">
        <title>Early steps in the European eel (Anguilla anguilla)-Vibrio vulnificus interaction in the gills: Role of the RtxA13 toxin.</title>
        <authorList>
            <person name="Callol A."/>
            <person name="Pajuelo D."/>
            <person name="Ebbesson L."/>
            <person name="Teles M."/>
            <person name="MacKenzie S."/>
            <person name="Amaro C."/>
        </authorList>
    </citation>
    <scope>NUCLEOTIDE SEQUENCE</scope>
</reference>
<protein>
    <submittedName>
        <fullName evidence="1">Uncharacterized protein</fullName>
    </submittedName>
</protein>